<evidence type="ECO:0000256" key="15">
    <source>
        <dbReference type="ARBA" id="ARBA00023306"/>
    </source>
</evidence>
<evidence type="ECO:0000256" key="16">
    <source>
        <dbReference type="ARBA" id="ARBA00023328"/>
    </source>
</evidence>
<accession>A0A9P6MJR5</accession>
<keyword evidence="14" id="KW-0539">Nucleus</keyword>
<dbReference type="EMBL" id="JAAAID010002805">
    <property type="protein sequence ID" value="KAG0003963.1"/>
    <property type="molecule type" value="Genomic_DNA"/>
</dbReference>
<feature type="region of interest" description="Disordered" evidence="19">
    <location>
        <begin position="158"/>
        <end position="199"/>
    </location>
</feature>
<dbReference type="GO" id="GO:0000278">
    <property type="term" value="P:mitotic cell cycle"/>
    <property type="evidence" value="ECO:0007669"/>
    <property type="project" value="InterPro"/>
</dbReference>
<evidence type="ECO:0000256" key="19">
    <source>
        <dbReference type="SAM" id="MobiDB-lite"/>
    </source>
</evidence>
<evidence type="ECO:0000256" key="14">
    <source>
        <dbReference type="ARBA" id="ARBA00023242"/>
    </source>
</evidence>
<evidence type="ECO:0000256" key="11">
    <source>
        <dbReference type="ARBA" id="ARBA00022838"/>
    </source>
</evidence>
<keyword evidence="16" id="KW-0137">Centromere</keyword>
<dbReference type="GO" id="GO:0072686">
    <property type="term" value="C:mitotic spindle"/>
    <property type="evidence" value="ECO:0007669"/>
    <property type="project" value="InterPro"/>
</dbReference>
<evidence type="ECO:0000256" key="12">
    <source>
        <dbReference type="ARBA" id="ARBA00023054"/>
    </source>
</evidence>
<organism evidence="20 21">
    <name type="scientific">Entomortierella chlamydospora</name>
    <dbReference type="NCBI Taxonomy" id="101097"/>
    <lineage>
        <taxon>Eukaryota</taxon>
        <taxon>Fungi</taxon>
        <taxon>Fungi incertae sedis</taxon>
        <taxon>Mucoromycota</taxon>
        <taxon>Mortierellomycotina</taxon>
        <taxon>Mortierellomycetes</taxon>
        <taxon>Mortierellales</taxon>
        <taxon>Mortierellaceae</taxon>
        <taxon>Entomortierella</taxon>
    </lineage>
</organism>
<keyword evidence="15" id="KW-0131">Cell cycle</keyword>
<keyword evidence="9" id="KW-0498">Mitosis</keyword>
<sequence>MSGLRTPSRIGKRTRYNTDAEPLNASTDNEHQEQPQFNYHNENNENGNPPDSQSEEAAVPTAATGPSIQTELEQTKRLVSVFETIDLSMTEARDKLKTFYKTADETNTLLDMWIRVLSQTEHTQKLLQDPAWEGQYMEEARDREYQERRAAYQQAMEEANRGHSYRVSPNVNHNNLNSTPSLFSSSTSSAAALQAQTQA</sequence>
<protein>
    <recommendedName>
        <fullName evidence="17">DASH complex subunit DUO1</fullName>
    </recommendedName>
    <alternativeName>
        <fullName evidence="18">Outer kinetochore protein DUO1</fullName>
    </alternativeName>
</protein>
<reference evidence="20" key="1">
    <citation type="journal article" date="2020" name="Fungal Divers.">
        <title>Resolving the Mortierellaceae phylogeny through synthesis of multi-gene phylogenetics and phylogenomics.</title>
        <authorList>
            <person name="Vandepol N."/>
            <person name="Liber J."/>
            <person name="Desiro A."/>
            <person name="Na H."/>
            <person name="Kennedy M."/>
            <person name="Barry K."/>
            <person name="Grigoriev I.V."/>
            <person name="Miller A.N."/>
            <person name="O'Donnell K."/>
            <person name="Stajich J.E."/>
            <person name="Bonito G."/>
        </authorList>
    </citation>
    <scope>NUCLEOTIDE SEQUENCE</scope>
    <source>
        <strain evidence="20">NRRL 2769</strain>
    </source>
</reference>
<feature type="non-terminal residue" evidence="20">
    <location>
        <position position="199"/>
    </location>
</feature>
<keyword evidence="5" id="KW-0158">Chromosome</keyword>
<evidence type="ECO:0000256" key="1">
    <source>
        <dbReference type="ARBA" id="ARBA00004123"/>
    </source>
</evidence>
<keyword evidence="8" id="KW-0493">Microtubule</keyword>
<comment type="caution">
    <text evidence="20">The sequence shown here is derived from an EMBL/GenBank/DDBJ whole genome shotgun (WGS) entry which is preliminary data.</text>
</comment>
<dbReference type="Pfam" id="PF08651">
    <property type="entry name" value="DASH_Duo1"/>
    <property type="match status" value="1"/>
</dbReference>
<feature type="region of interest" description="Disordered" evidence="19">
    <location>
        <begin position="1"/>
        <end position="68"/>
    </location>
</feature>
<evidence type="ECO:0000256" key="10">
    <source>
        <dbReference type="ARBA" id="ARBA00022829"/>
    </source>
</evidence>
<dbReference type="GO" id="GO:0042729">
    <property type="term" value="C:DASH complex"/>
    <property type="evidence" value="ECO:0007669"/>
    <property type="project" value="InterPro"/>
</dbReference>
<comment type="similarity">
    <text evidence="4">Belongs to the DASH complex DUO1 family.</text>
</comment>
<keyword evidence="7" id="KW-0132">Cell division</keyword>
<proteinExistence type="inferred from homology"/>
<dbReference type="PANTHER" id="PTHR28216:SF1">
    <property type="entry name" value="DASH COMPLEX SUBUNIT DUO1"/>
    <property type="match status" value="1"/>
</dbReference>
<dbReference type="GO" id="GO:0051301">
    <property type="term" value="P:cell division"/>
    <property type="evidence" value="ECO:0007669"/>
    <property type="project" value="UniProtKB-KW"/>
</dbReference>
<dbReference type="InterPro" id="IPR013960">
    <property type="entry name" value="DASH_Duo1"/>
</dbReference>
<evidence type="ECO:0000256" key="4">
    <source>
        <dbReference type="ARBA" id="ARBA00005366"/>
    </source>
</evidence>
<evidence type="ECO:0000256" key="13">
    <source>
        <dbReference type="ARBA" id="ARBA00023212"/>
    </source>
</evidence>
<keyword evidence="6" id="KW-0963">Cytoplasm</keyword>
<dbReference type="PANTHER" id="PTHR28216">
    <property type="entry name" value="DASH COMPLEX SUBUNIT DUO1"/>
    <property type="match status" value="1"/>
</dbReference>
<feature type="compositionally biased region" description="Low complexity" evidence="19">
    <location>
        <begin position="38"/>
        <end position="48"/>
    </location>
</feature>
<dbReference type="Proteomes" id="UP000703661">
    <property type="component" value="Unassembled WGS sequence"/>
</dbReference>
<evidence type="ECO:0000256" key="7">
    <source>
        <dbReference type="ARBA" id="ARBA00022618"/>
    </source>
</evidence>
<keyword evidence="13" id="KW-0206">Cytoskeleton</keyword>
<evidence type="ECO:0000256" key="18">
    <source>
        <dbReference type="ARBA" id="ARBA00044358"/>
    </source>
</evidence>
<feature type="compositionally biased region" description="Low complexity" evidence="19">
    <location>
        <begin position="174"/>
        <end position="199"/>
    </location>
</feature>
<dbReference type="AlphaFoldDB" id="A0A9P6MJR5"/>
<evidence type="ECO:0000256" key="9">
    <source>
        <dbReference type="ARBA" id="ARBA00022776"/>
    </source>
</evidence>
<keyword evidence="10" id="KW-0159">Chromosome partition</keyword>
<comment type="subcellular location">
    <subcellularLocation>
        <location evidence="3">Chromosome</location>
        <location evidence="3">Centromere</location>
        <location evidence="3">Kinetochore</location>
    </subcellularLocation>
    <subcellularLocation>
        <location evidence="2">Cytoplasm</location>
        <location evidence="2">Cytoskeleton</location>
        <location evidence="2">Spindle</location>
    </subcellularLocation>
    <subcellularLocation>
        <location evidence="1">Nucleus</location>
    </subcellularLocation>
</comment>
<evidence type="ECO:0000256" key="3">
    <source>
        <dbReference type="ARBA" id="ARBA00004629"/>
    </source>
</evidence>
<evidence type="ECO:0000313" key="21">
    <source>
        <dbReference type="Proteomes" id="UP000703661"/>
    </source>
</evidence>
<evidence type="ECO:0000256" key="8">
    <source>
        <dbReference type="ARBA" id="ARBA00022701"/>
    </source>
</evidence>
<evidence type="ECO:0000256" key="17">
    <source>
        <dbReference type="ARBA" id="ARBA00044152"/>
    </source>
</evidence>
<name>A0A9P6MJR5_9FUNG</name>
<gene>
    <name evidence="20" type="ORF">BGZ80_005711</name>
</gene>
<dbReference type="GO" id="GO:0007059">
    <property type="term" value="P:chromosome segregation"/>
    <property type="evidence" value="ECO:0007669"/>
    <property type="project" value="UniProtKB-KW"/>
</dbReference>
<keyword evidence="12" id="KW-0175">Coiled coil</keyword>
<evidence type="ECO:0000256" key="2">
    <source>
        <dbReference type="ARBA" id="ARBA00004186"/>
    </source>
</evidence>
<keyword evidence="21" id="KW-1185">Reference proteome</keyword>
<evidence type="ECO:0000256" key="6">
    <source>
        <dbReference type="ARBA" id="ARBA00022490"/>
    </source>
</evidence>
<evidence type="ECO:0000313" key="20">
    <source>
        <dbReference type="EMBL" id="KAG0003963.1"/>
    </source>
</evidence>
<evidence type="ECO:0000256" key="5">
    <source>
        <dbReference type="ARBA" id="ARBA00022454"/>
    </source>
</evidence>
<dbReference type="GO" id="GO:0005874">
    <property type="term" value="C:microtubule"/>
    <property type="evidence" value="ECO:0007669"/>
    <property type="project" value="UniProtKB-KW"/>
</dbReference>
<keyword evidence="11" id="KW-0995">Kinetochore</keyword>